<protein>
    <submittedName>
        <fullName evidence="3">FAD-binding oxidoreductase</fullName>
    </submittedName>
</protein>
<evidence type="ECO:0000313" key="3">
    <source>
        <dbReference type="EMBL" id="TPD59204.1"/>
    </source>
</evidence>
<dbReference type="PANTHER" id="PTHR13847">
    <property type="entry name" value="SARCOSINE DEHYDROGENASE-RELATED"/>
    <property type="match status" value="1"/>
</dbReference>
<dbReference type="RefSeq" id="WP_139941423.1">
    <property type="nucleotide sequence ID" value="NZ_JBHSYP010000002.1"/>
</dbReference>
<dbReference type="Gene3D" id="3.50.50.60">
    <property type="entry name" value="FAD/NAD(P)-binding domain"/>
    <property type="match status" value="1"/>
</dbReference>
<evidence type="ECO:0000256" key="1">
    <source>
        <dbReference type="ARBA" id="ARBA00023002"/>
    </source>
</evidence>
<dbReference type="Gene3D" id="3.30.9.10">
    <property type="entry name" value="D-Amino Acid Oxidase, subunit A, domain 2"/>
    <property type="match status" value="1"/>
</dbReference>
<dbReference type="GO" id="GO:0016491">
    <property type="term" value="F:oxidoreductase activity"/>
    <property type="evidence" value="ECO:0007669"/>
    <property type="project" value="UniProtKB-KW"/>
</dbReference>
<dbReference type="SUPFAM" id="SSF51905">
    <property type="entry name" value="FAD/NAD(P)-binding domain"/>
    <property type="match status" value="1"/>
</dbReference>
<accession>A0A501PGX4</accession>
<proteinExistence type="predicted"/>
<name>A0A501PGX4_9PROT</name>
<sequence length="377" mass="41002">MQHADFIIIGGGIAGAGAGYELSKLGKVFLLERESQPGYHTTGRSAAVYSSTYGQGDPVLRALVLGSTDFLKNPPKGFSEHALLHPREHLFICDREDLKPLDKLHDDLARVTDDVTWLGREEILGRIPLMTEPFLEKALLERDIADMDVHALHEGFLRGLRARSGEVITDSPAEAIERVGKNWQVDTPTGSYTAPIVVNAAGAWVDEVARMAGAAPIGIQPLRRTAILVDPPEGVTVDDWPFVTEAQDTFYFKPDAGKLLVSPMDETRSEPCDARPEEMDVAYAAHYLEQAIGRPVKKIDHQWAGLRSHVADHHPVAGFAPDADGFFWLAGQGGFGIKTAVALGRITASLCQGKGLPEDIIGFGLKQSDISVERLAK</sequence>
<evidence type="ECO:0000313" key="4">
    <source>
        <dbReference type="Proteomes" id="UP000319148"/>
    </source>
</evidence>
<dbReference type="OrthoDB" id="7421214at2"/>
<dbReference type="InterPro" id="IPR036188">
    <property type="entry name" value="FAD/NAD-bd_sf"/>
</dbReference>
<dbReference type="EMBL" id="VFIY01000015">
    <property type="protein sequence ID" value="TPD59204.1"/>
    <property type="molecule type" value="Genomic_DNA"/>
</dbReference>
<dbReference type="PANTHER" id="PTHR13847:SF287">
    <property type="entry name" value="FAD-DEPENDENT OXIDOREDUCTASE DOMAIN-CONTAINING PROTEIN 1"/>
    <property type="match status" value="1"/>
</dbReference>
<dbReference type="InterPro" id="IPR006076">
    <property type="entry name" value="FAD-dep_OxRdtase"/>
</dbReference>
<dbReference type="Proteomes" id="UP000319148">
    <property type="component" value="Unassembled WGS sequence"/>
</dbReference>
<dbReference type="GO" id="GO:0005737">
    <property type="term" value="C:cytoplasm"/>
    <property type="evidence" value="ECO:0007669"/>
    <property type="project" value="TreeGrafter"/>
</dbReference>
<organism evidence="3 4">
    <name type="scientific">Emcibacter nanhaiensis</name>
    <dbReference type="NCBI Taxonomy" id="1505037"/>
    <lineage>
        <taxon>Bacteria</taxon>
        <taxon>Pseudomonadati</taxon>
        <taxon>Pseudomonadota</taxon>
        <taxon>Alphaproteobacteria</taxon>
        <taxon>Emcibacterales</taxon>
        <taxon>Emcibacteraceae</taxon>
        <taxon>Emcibacter</taxon>
    </lineage>
</organism>
<keyword evidence="1" id="KW-0560">Oxidoreductase</keyword>
<gene>
    <name evidence="3" type="ORF">FIV46_13325</name>
</gene>
<dbReference type="AlphaFoldDB" id="A0A501PGX4"/>
<feature type="domain" description="FAD dependent oxidoreductase" evidence="2">
    <location>
        <begin position="5"/>
        <end position="350"/>
    </location>
</feature>
<comment type="caution">
    <text evidence="3">The sequence shown here is derived from an EMBL/GenBank/DDBJ whole genome shotgun (WGS) entry which is preliminary data.</text>
</comment>
<reference evidence="4" key="1">
    <citation type="submission" date="2019-06" db="EMBL/GenBank/DDBJ databases">
        <title>The complete genome of Emcibacter congregatus ZYLT.</title>
        <authorList>
            <person name="Zhao Z."/>
        </authorList>
    </citation>
    <scope>NUCLEOTIDE SEQUENCE [LARGE SCALE GENOMIC DNA]</scope>
    <source>
        <strain evidence="4">MCCC 1A06723</strain>
    </source>
</reference>
<keyword evidence="4" id="KW-1185">Reference proteome</keyword>
<evidence type="ECO:0000259" key="2">
    <source>
        <dbReference type="Pfam" id="PF01266"/>
    </source>
</evidence>
<dbReference type="Pfam" id="PF01266">
    <property type="entry name" value="DAO"/>
    <property type="match status" value="1"/>
</dbReference>